<keyword evidence="2" id="KW-1003">Cell membrane</keyword>
<accession>E9GDH5</accession>
<dbReference type="AlphaFoldDB" id="E9GDH5"/>
<organism evidence="9 10">
    <name type="scientific">Daphnia pulex</name>
    <name type="common">Water flea</name>
    <dbReference type="NCBI Taxonomy" id="6669"/>
    <lineage>
        <taxon>Eukaryota</taxon>
        <taxon>Metazoa</taxon>
        <taxon>Ecdysozoa</taxon>
        <taxon>Arthropoda</taxon>
        <taxon>Crustacea</taxon>
        <taxon>Branchiopoda</taxon>
        <taxon>Diplostraca</taxon>
        <taxon>Cladocera</taxon>
        <taxon>Anomopoda</taxon>
        <taxon>Daphniidae</taxon>
        <taxon>Daphnia</taxon>
    </lineage>
</organism>
<feature type="transmembrane region" description="Helical" evidence="8">
    <location>
        <begin position="20"/>
        <end position="43"/>
    </location>
</feature>
<evidence type="ECO:0000256" key="5">
    <source>
        <dbReference type="ARBA" id="ARBA00023136"/>
    </source>
</evidence>
<protein>
    <recommendedName>
        <fullName evidence="11">Ionotropic glutamate receptor C-terminal domain-containing protein</fullName>
    </recommendedName>
</protein>
<sequence>MLLSQGGPCTSKRLPFRLVAGVWTLAAFIFVQAYNSTLFTYVMAPVNHPLIDSMHGVAESADINLLFRYGAALNAFVMLFES</sequence>
<keyword evidence="5 8" id="KW-0472">Membrane</keyword>
<dbReference type="Gene3D" id="1.10.287.70">
    <property type="match status" value="1"/>
</dbReference>
<dbReference type="InterPro" id="IPR052192">
    <property type="entry name" value="Insect_Ionotropic_Sensory_Rcpt"/>
</dbReference>
<dbReference type="PANTHER" id="PTHR42643:SF24">
    <property type="entry name" value="IONOTROPIC RECEPTOR 60A"/>
    <property type="match status" value="1"/>
</dbReference>
<keyword evidence="3 8" id="KW-0812">Transmembrane</keyword>
<dbReference type="OrthoDB" id="10379442at2759"/>
<evidence type="ECO:0000256" key="3">
    <source>
        <dbReference type="ARBA" id="ARBA00022692"/>
    </source>
</evidence>
<dbReference type="GO" id="GO:0005886">
    <property type="term" value="C:plasma membrane"/>
    <property type="evidence" value="ECO:0007669"/>
    <property type="project" value="UniProtKB-SubCell"/>
</dbReference>
<reference evidence="9 10" key="1">
    <citation type="journal article" date="2011" name="Science">
        <title>The ecoresponsive genome of Daphnia pulex.</title>
        <authorList>
            <person name="Colbourne J.K."/>
            <person name="Pfrender M.E."/>
            <person name="Gilbert D."/>
            <person name="Thomas W.K."/>
            <person name="Tucker A."/>
            <person name="Oakley T.H."/>
            <person name="Tokishita S."/>
            <person name="Aerts A."/>
            <person name="Arnold G.J."/>
            <person name="Basu M.K."/>
            <person name="Bauer D.J."/>
            <person name="Caceres C.E."/>
            <person name="Carmel L."/>
            <person name="Casola C."/>
            <person name="Choi J.H."/>
            <person name="Detter J.C."/>
            <person name="Dong Q."/>
            <person name="Dusheyko S."/>
            <person name="Eads B.D."/>
            <person name="Frohlich T."/>
            <person name="Geiler-Samerotte K.A."/>
            <person name="Gerlach D."/>
            <person name="Hatcher P."/>
            <person name="Jogdeo S."/>
            <person name="Krijgsveld J."/>
            <person name="Kriventseva E.V."/>
            <person name="Kultz D."/>
            <person name="Laforsch C."/>
            <person name="Lindquist E."/>
            <person name="Lopez J."/>
            <person name="Manak J.R."/>
            <person name="Muller J."/>
            <person name="Pangilinan J."/>
            <person name="Patwardhan R.P."/>
            <person name="Pitluck S."/>
            <person name="Pritham E.J."/>
            <person name="Rechtsteiner A."/>
            <person name="Rho M."/>
            <person name="Rogozin I.B."/>
            <person name="Sakarya O."/>
            <person name="Salamov A."/>
            <person name="Schaack S."/>
            <person name="Shapiro H."/>
            <person name="Shiga Y."/>
            <person name="Skalitzky C."/>
            <person name="Smith Z."/>
            <person name="Souvorov A."/>
            <person name="Sung W."/>
            <person name="Tang Z."/>
            <person name="Tsuchiya D."/>
            <person name="Tu H."/>
            <person name="Vos H."/>
            <person name="Wang M."/>
            <person name="Wolf Y.I."/>
            <person name="Yamagata H."/>
            <person name="Yamada T."/>
            <person name="Ye Y."/>
            <person name="Shaw J.R."/>
            <person name="Andrews J."/>
            <person name="Crease T.J."/>
            <person name="Tang H."/>
            <person name="Lucas S.M."/>
            <person name="Robertson H.M."/>
            <person name="Bork P."/>
            <person name="Koonin E.V."/>
            <person name="Zdobnov E.M."/>
            <person name="Grigoriev I.V."/>
            <person name="Lynch M."/>
            <person name="Boore J.L."/>
        </authorList>
    </citation>
    <scope>NUCLEOTIDE SEQUENCE [LARGE SCALE GENOMIC DNA]</scope>
</reference>
<evidence type="ECO:0000256" key="1">
    <source>
        <dbReference type="ARBA" id="ARBA00004651"/>
    </source>
</evidence>
<dbReference type="PhylomeDB" id="E9GDH5"/>
<evidence type="ECO:0000313" key="10">
    <source>
        <dbReference type="Proteomes" id="UP000000305"/>
    </source>
</evidence>
<evidence type="ECO:0008006" key="11">
    <source>
        <dbReference type="Google" id="ProtNLM"/>
    </source>
</evidence>
<comment type="subcellular location">
    <subcellularLocation>
        <location evidence="1">Cell membrane</location>
        <topology evidence="1">Multi-pass membrane protein</topology>
    </subcellularLocation>
</comment>
<evidence type="ECO:0000256" key="2">
    <source>
        <dbReference type="ARBA" id="ARBA00022475"/>
    </source>
</evidence>
<keyword evidence="7" id="KW-0325">Glycoprotein</keyword>
<evidence type="ECO:0000256" key="6">
    <source>
        <dbReference type="ARBA" id="ARBA00023170"/>
    </source>
</evidence>
<proteinExistence type="predicted"/>
<evidence type="ECO:0000256" key="4">
    <source>
        <dbReference type="ARBA" id="ARBA00022989"/>
    </source>
</evidence>
<dbReference type="InParanoid" id="E9GDH5"/>
<dbReference type="KEGG" id="dpx:DAPPUDRAFT_241133"/>
<evidence type="ECO:0000313" key="9">
    <source>
        <dbReference type="EMBL" id="EFX82476.1"/>
    </source>
</evidence>
<keyword evidence="4 8" id="KW-1133">Transmembrane helix</keyword>
<dbReference type="Proteomes" id="UP000000305">
    <property type="component" value="Unassembled WGS sequence"/>
</dbReference>
<dbReference type="HOGENOM" id="CLU_2560590_0_0_1"/>
<name>E9GDH5_DAPPU</name>
<keyword evidence="10" id="KW-1185">Reference proteome</keyword>
<evidence type="ECO:0000256" key="7">
    <source>
        <dbReference type="ARBA" id="ARBA00023180"/>
    </source>
</evidence>
<evidence type="ECO:0000256" key="8">
    <source>
        <dbReference type="SAM" id="Phobius"/>
    </source>
</evidence>
<gene>
    <name evidence="9" type="ORF">DAPPUDRAFT_241133</name>
</gene>
<dbReference type="EMBL" id="GL732540">
    <property type="protein sequence ID" value="EFX82476.1"/>
    <property type="molecule type" value="Genomic_DNA"/>
</dbReference>
<dbReference type="PANTHER" id="PTHR42643">
    <property type="entry name" value="IONOTROPIC RECEPTOR 20A-RELATED"/>
    <property type="match status" value="1"/>
</dbReference>
<keyword evidence="6" id="KW-0675">Receptor</keyword>